<evidence type="ECO:0000256" key="3">
    <source>
        <dbReference type="ARBA" id="ARBA00022692"/>
    </source>
</evidence>
<evidence type="ECO:0000313" key="9">
    <source>
        <dbReference type="Proteomes" id="UP000033163"/>
    </source>
</evidence>
<evidence type="ECO:0000313" key="8">
    <source>
        <dbReference type="EMBL" id="CQR57376.1"/>
    </source>
</evidence>
<gene>
    <name evidence="8" type="ORF">PRIO_4974</name>
</gene>
<dbReference type="AlphaFoldDB" id="A0A0E4CYF6"/>
<dbReference type="CDD" id="cd06261">
    <property type="entry name" value="TM_PBP2"/>
    <property type="match status" value="1"/>
</dbReference>
<evidence type="ECO:0000259" key="7">
    <source>
        <dbReference type="PROSITE" id="PS50928"/>
    </source>
</evidence>
<keyword evidence="2 6" id="KW-0813">Transport</keyword>
<sequence>MEKPLYSRNSDPQASGTGMNQTHLFFKRLIQQKTLAFMCIPFVIWAFVFKYLPLWGWTMAFQNYKPARSYSEQEWAGLKHFRILFEDSTFYRVLRNTLVMSTIQLVLGFVTAITLALLLNELKNLIFKRVVQTVSYLPHFISWVVASSIVLTVLSPDGIINLLLTKLHLLDKPELWMGKGNYFWGILGVTQVWKDVGWNTIIYLAAITSIDPSQYEAAEIDGASRFQRMLNITLPGLKPVIIILLIMNLGNILESGFEPQYLLGNGMNLEYSENLDIFVLKYGLGMGNFSLGTAAGIFKTVVSFIFLFSANHIAKRMGESRLF</sequence>
<dbReference type="GO" id="GO:0005886">
    <property type="term" value="C:plasma membrane"/>
    <property type="evidence" value="ECO:0007669"/>
    <property type="project" value="UniProtKB-SubCell"/>
</dbReference>
<dbReference type="HOGENOM" id="CLU_016047_0_1_9"/>
<feature type="transmembrane region" description="Helical" evidence="6">
    <location>
        <begin position="182"/>
        <end position="208"/>
    </location>
</feature>
<accession>A0A0E4CYF6</accession>
<dbReference type="PANTHER" id="PTHR43496">
    <property type="entry name" value="PROTEIN LPLB"/>
    <property type="match status" value="1"/>
</dbReference>
<evidence type="ECO:0000256" key="4">
    <source>
        <dbReference type="ARBA" id="ARBA00022989"/>
    </source>
</evidence>
<feature type="transmembrane region" description="Helical" evidence="6">
    <location>
        <begin position="140"/>
        <end position="162"/>
    </location>
</feature>
<feature type="transmembrane region" description="Helical" evidence="6">
    <location>
        <begin position="98"/>
        <end position="119"/>
    </location>
</feature>
<dbReference type="STRING" id="483937.AMQ84_20445"/>
<feature type="transmembrane region" description="Helical" evidence="6">
    <location>
        <begin position="289"/>
        <end position="308"/>
    </location>
</feature>
<dbReference type="PATRIC" id="fig|1073571.4.peg.5345"/>
<name>A0A0E4CYF6_9BACL</name>
<comment type="subcellular location">
    <subcellularLocation>
        <location evidence="6">Cell membrane</location>
        <topology evidence="6">Multi-pass membrane protein</topology>
    </subcellularLocation>
    <subcellularLocation>
        <location evidence="1">Membrane</location>
        <topology evidence="1">Multi-pass membrane protein</topology>
    </subcellularLocation>
</comment>
<evidence type="ECO:0000256" key="6">
    <source>
        <dbReference type="RuleBase" id="RU363032"/>
    </source>
</evidence>
<dbReference type="SUPFAM" id="SSF161098">
    <property type="entry name" value="MetI-like"/>
    <property type="match status" value="1"/>
</dbReference>
<feature type="transmembrane region" description="Helical" evidence="6">
    <location>
        <begin position="229"/>
        <end position="253"/>
    </location>
</feature>
<keyword evidence="3 6" id="KW-0812">Transmembrane</keyword>
<dbReference type="GO" id="GO:0055085">
    <property type="term" value="P:transmembrane transport"/>
    <property type="evidence" value="ECO:0007669"/>
    <property type="project" value="InterPro"/>
</dbReference>
<proteinExistence type="inferred from homology"/>
<dbReference type="Pfam" id="PF00528">
    <property type="entry name" value="BPD_transp_1"/>
    <property type="match status" value="1"/>
</dbReference>
<evidence type="ECO:0000256" key="5">
    <source>
        <dbReference type="ARBA" id="ARBA00023136"/>
    </source>
</evidence>
<feature type="domain" description="ABC transmembrane type-1" evidence="7">
    <location>
        <begin position="94"/>
        <end position="310"/>
    </location>
</feature>
<dbReference type="InterPro" id="IPR000515">
    <property type="entry name" value="MetI-like"/>
</dbReference>
<keyword evidence="4 6" id="KW-1133">Transmembrane helix</keyword>
<dbReference type="PANTHER" id="PTHR43496:SF1">
    <property type="entry name" value="POLYGALACTURONAN_RHAMNOGALACTURONAN TRANSPORT SYSTEM PERMEASE PROTEIN YTEP"/>
    <property type="match status" value="1"/>
</dbReference>
<dbReference type="Proteomes" id="UP000033163">
    <property type="component" value="Chromosome I"/>
</dbReference>
<dbReference type="KEGG" id="pri:PRIO_4974"/>
<dbReference type="InterPro" id="IPR035906">
    <property type="entry name" value="MetI-like_sf"/>
</dbReference>
<feature type="transmembrane region" description="Helical" evidence="6">
    <location>
        <begin position="34"/>
        <end position="52"/>
    </location>
</feature>
<dbReference type="PROSITE" id="PS50928">
    <property type="entry name" value="ABC_TM1"/>
    <property type="match status" value="1"/>
</dbReference>
<dbReference type="EMBL" id="LN831776">
    <property type="protein sequence ID" value="CQR57376.1"/>
    <property type="molecule type" value="Genomic_DNA"/>
</dbReference>
<evidence type="ECO:0000256" key="2">
    <source>
        <dbReference type="ARBA" id="ARBA00022448"/>
    </source>
</evidence>
<organism evidence="8 9">
    <name type="scientific">Paenibacillus riograndensis SBR5</name>
    <dbReference type="NCBI Taxonomy" id="1073571"/>
    <lineage>
        <taxon>Bacteria</taxon>
        <taxon>Bacillati</taxon>
        <taxon>Bacillota</taxon>
        <taxon>Bacilli</taxon>
        <taxon>Bacillales</taxon>
        <taxon>Paenibacillaceae</taxon>
        <taxon>Paenibacillus</taxon>
        <taxon>Paenibacillus sonchi group</taxon>
    </lineage>
</organism>
<dbReference type="Gene3D" id="1.10.3720.10">
    <property type="entry name" value="MetI-like"/>
    <property type="match status" value="1"/>
</dbReference>
<keyword evidence="5 6" id="KW-0472">Membrane</keyword>
<evidence type="ECO:0000256" key="1">
    <source>
        <dbReference type="ARBA" id="ARBA00004141"/>
    </source>
</evidence>
<comment type="similarity">
    <text evidence="6">Belongs to the binding-protein-dependent transport system permease family.</text>
</comment>
<reference evidence="9" key="1">
    <citation type="submission" date="2015-03" db="EMBL/GenBank/DDBJ databases">
        <authorList>
            <person name="Wibberg D."/>
        </authorList>
    </citation>
    <scope>NUCLEOTIDE SEQUENCE [LARGE SCALE GENOMIC DNA]</scope>
</reference>
<protein>
    <submittedName>
        <fullName evidence="8">Binding-protein-dependent transport system inner membrane protein</fullName>
    </submittedName>
</protein>